<dbReference type="InterPro" id="IPR002110">
    <property type="entry name" value="Ankyrin_rpt"/>
</dbReference>
<dbReference type="SMART" id="SM00248">
    <property type="entry name" value="ANK"/>
    <property type="match status" value="2"/>
</dbReference>
<name>A0A2T9Z0K1_9FUNG</name>
<reference evidence="4 5" key="1">
    <citation type="journal article" date="2018" name="MBio">
        <title>Comparative Genomics Reveals the Core Gene Toolbox for the Fungus-Insect Symbiosis.</title>
        <authorList>
            <person name="Wang Y."/>
            <person name="Stata M."/>
            <person name="Wang W."/>
            <person name="Stajich J.E."/>
            <person name="White M.M."/>
            <person name="Moncalvo J.M."/>
        </authorList>
    </citation>
    <scope>NUCLEOTIDE SEQUENCE [LARGE SCALE GENOMIC DNA]</scope>
    <source>
        <strain evidence="4 5">AUS-77-4</strain>
    </source>
</reference>
<keyword evidence="5" id="KW-1185">Reference proteome</keyword>
<feature type="compositionally biased region" description="Basic and acidic residues" evidence="2">
    <location>
        <begin position="495"/>
        <end position="513"/>
    </location>
</feature>
<dbReference type="SUPFAM" id="SSF48403">
    <property type="entry name" value="Ankyrin repeat"/>
    <property type="match status" value="1"/>
</dbReference>
<feature type="region of interest" description="Disordered" evidence="2">
    <location>
        <begin position="463"/>
        <end position="513"/>
    </location>
</feature>
<feature type="region of interest" description="Disordered" evidence="2">
    <location>
        <begin position="1035"/>
        <end position="1074"/>
    </location>
</feature>
<comment type="caution">
    <text evidence="4">The sequence shown here is derived from an EMBL/GenBank/DDBJ whole genome shotgun (WGS) entry which is preliminary data.</text>
</comment>
<feature type="repeat" description="ANK" evidence="1">
    <location>
        <begin position="98"/>
        <end position="130"/>
    </location>
</feature>
<evidence type="ECO:0000259" key="3">
    <source>
        <dbReference type="PROSITE" id="PS51126"/>
    </source>
</evidence>
<dbReference type="InterPro" id="IPR052072">
    <property type="entry name" value="Vascular_dev_regulator"/>
</dbReference>
<feature type="repeat" description="ANK" evidence="1">
    <location>
        <begin position="131"/>
        <end position="163"/>
    </location>
</feature>
<evidence type="ECO:0000256" key="2">
    <source>
        <dbReference type="SAM" id="MobiDB-lite"/>
    </source>
</evidence>
<dbReference type="STRING" id="61424.A0A2T9Z0K1"/>
<dbReference type="OrthoDB" id="426293at2759"/>
<evidence type="ECO:0000256" key="1">
    <source>
        <dbReference type="PROSITE-ProRule" id="PRU00023"/>
    </source>
</evidence>
<feature type="compositionally biased region" description="Polar residues" evidence="2">
    <location>
        <begin position="188"/>
        <end position="215"/>
    </location>
</feature>
<evidence type="ECO:0000313" key="5">
    <source>
        <dbReference type="Proteomes" id="UP000245699"/>
    </source>
</evidence>
<dbReference type="PROSITE" id="PS50297">
    <property type="entry name" value="ANK_REP_REGION"/>
    <property type="match status" value="1"/>
</dbReference>
<evidence type="ECO:0000313" key="4">
    <source>
        <dbReference type="EMBL" id="PVU98132.1"/>
    </source>
</evidence>
<feature type="compositionally biased region" description="Polar residues" evidence="2">
    <location>
        <begin position="240"/>
        <end position="251"/>
    </location>
</feature>
<dbReference type="Proteomes" id="UP000245699">
    <property type="component" value="Unassembled WGS sequence"/>
</dbReference>
<dbReference type="EMBL" id="MBFT01000089">
    <property type="protein sequence ID" value="PVU98132.1"/>
    <property type="molecule type" value="Genomic_DNA"/>
</dbReference>
<accession>A0A2T9Z0K1</accession>
<dbReference type="InterPro" id="IPR036770">
    <property type="entry name" value="Ankyrin_rpt-contain_sf"/>
</dbReference>
<feature type="compositionally biased region" description="Polar residues" evidence="2">
    <location>
        <begin position="262"/>
        <end position="271"/>
    </location>
</feature>
<dbReference type="AlphaFoldDB" id="A0A2T9Z0K1"/>
<sequence length="1095" mass="123578">MSKHLENNTTRNSVEIISENNGLKITKLKKYQDSPDSALMIDEFSIVGDKTLSIKEKKDKLNQNFRLAAQSGNVKKLEAMWSHWNSAGWLEIDRKDEDGLSPLITACCFGHLQAAKFLLDHGANVNISDQSGWTGLMWATNNNHDDIVKLLLTHDASPTARSTRGHTAMNLACINAPPPTPDKDIDSTTRINNRKSIISVNSETTKKSSPTQSENKAFGQELSASNKKRNRTSKLIELLQTKTPSPISQEFENGLADDIENSPKNNDPLSTDESRDENKENALDFNWDEVLPHQMYAVPQTNLGKFLRALITNNDIGKLLEYRTTRLIPSNMLFLALRFTATFDGQEALDFFLYEAIASIVYAIQSSKKSIVNLSFWQSNAHMLHYYLNRDSTLKKHSKIGSERLLQSIFDSYTLYQKAVCENLSECLDESVLDYTKMPELFDGVEFEKEVRQSMIMSFFSTKQSESTNPSRLSVTGKPLQRSKSTMGRNWKNKPSLEMHAQKQETTVKKPQERSRLSMFFRHEPQPIETNNAPRNSFNTPPSSRASIADLENQVSEKRPTPQTIIFVIEDYIQILKKSFVHNFIISQGVEQLLQNLCMEMFNRVLTTKEFCCRLRAMSIRMNLATLEEWIHERNNDIFLIKNKETFGPLIELLQLLQVITSLNDFNSFLEMIEGFKHINMLHLDAIIKNYRYEIGEQRISPQIICYVEPAATRIREIKAEIKSLKQKQDINKMKLSDEYKEDRGDVYLGTGFLAENYNVGSESDSSAKTSSEMVRNIQSIDINRITPSGGIVSVHESIPELAANNNNQLGLLKKRNSKRRSNRMSRQLNLYSAINSGFSKSFKSSSLGSGNYPVLGGPSLGLKKSPTQEISETKVGDSIKHRSIIINPDAFSGGADNRNERNKIRMSRPVSFQAVQRTLSNVPQYVDSRKSEANLMDPVRQSLGVSAIKMKSEPDGTTLGKNPGAKFLAYLDNAHSSSSYSIETLRSIKDLYDTEDVKALEIPSTEEYLSFWANQGDQNDLPIIVKIKTDECGGKDTEKREGLGNEEYGESDSELEETLSGKSVDSETDSDDINKRVELIPLVPDSYLVGFDGL</sequence>
<dbReference type="SMART" id="SM01132">
    <property type="entry name" value="DIL"/>
    <property type="match status" value="1"/>
</dbReference>
<protein>
    <recommendedName>
        <fullName evidence="3">Dilute domain-containing protein</fullName>
    </recommendedName>
</protein>
<dbReference type="PROSITE" id="PS50088">
    <property type="entry name" value="ANK_REPEAT"/>
    <property type="match status" value="2"/>
</dbReference>
<feature type="domain" description="Dilute" evidence="3">
    <location>
        <begin position="358"/>
        <end position="717"/>
    </location>
</feature>
<dbReference type="GO" id="GO:0051020">
    <property type="term" value="F:GTPase binding"/>
    <property type="evidence" value="ECO:0007669"/>
    <property type="project" value="TreeGrafter"/>
</dbReference>
<dbReference type="PANTHER" id="PTHR16027">
    <property type="entry name" value="DILUTE DOMAIN-CONTAINING PROTEIN YPR089W"/>
    <property type="match status" value="1"/>
</dbReference>
<dbReference type="Pfam" id="PF12796">
    <property type="entry name" value="Ank_2"/>
    <property type="match status" value="1"/>
</dbReference>
<feature type="compositionally biased region" description="Basic and acidic residues" evidence="2">
    <location>
        <begin position="1035"/>
        <end position="1044"/>
    </location>
</feature>
<gene>
    <name evidence="4" type="ORF">BB559_001773</name>
</gene>
<proteinExistence type="predicted"/>
<dbReference type="Pfam" id="PF01843">
    <property type="entry name" value="DIL"/>
    <property type="match status" value="1"/>
</dbReference>
<feature type="compositionally biased region" description="Acidic residues" evidence="2">
    <location>
        <begin position="1048"/>
        <end position="1058"/>
    </location>
</feature>
<feature type="compositionally biased region" description="Polar residues" evidence="2">
    <location>
        <begin position="463"/>
        <end position="474"/>
    </location>
</feature>
<keyword evidence="1" id="KW-0040">ANK repeat</keyword>
<dbReference type="PANTHER" id="PTHR16027:SF6">
    <property type="entry name" value="DILUTE DOMAIN-CONTAINING PROTEIN"/>
    <property type="match status" value="1"/>
</dbReference>
<dbReference type="InterPro" id="IPR002710">
    <property type="entry name" value="Dilute_dom"/>
</dbReference>
<dbReference type="Gene3D" id="1.25.40.20">
    <property type="entry name" value="Ankyrin repeat-containing domain"/>
    <property type="match status" value="1"/>
</dbReference>
<dbReference type="PROSITE" id="PS51126">
    <property type="entry name" value="DILUTE"/>
    <property type="match status" value="1"/>
</dbReference>
<organism evidence="4 5">
    <name type="scientific">Furculomyces boomerangus</name>
    <dbReference type="NCBI Taxonomy" id="61424"/>
    <lineage>
        <taxon>Eukaryota</taxon>
        <taxon>Fungi</taxon>
        <taxon>Fungi incertae sedis</taxon>
        <taxon>Zoopagomycota</taxon>
        <taxon>Kickxellomycotina</taxon>
        <taxon>Harpellomycetes</taxon>
        <taxon>Harpellales</taxon>
        <taxon>Harpellaceae</taxon>
        <taxon>Furculomyces</taxon>
    </lineage>
</organism>
<feature type="region of interest" description="Disordered" evidence="2">
    <location>
        <begin position="171"/>
        <end position="278"/>
    </location>
</feature>